<dbReference type="EMBL" id="CP053708">
    <property type="protein sequence ID" value="QKE90498.1"/>
    <property type="molecule type" value="Genomic_DNA"/>
</dbReference>
<dbReference type="Gene3D" id="3.40.50.720">
    <property type="entry name" value="NAD(P)-binding Rossmann-like Domain"/>
    <property type="match status" value="1"/>
</dbReference>
<evidence type="ECO:0000256" key="1">
    <source>
        <dbReference type="ARBA" id="ARBA00023002"/>
    </source>
</evidence>
<dbReference type="PIRSF" id="PIRSF000103">
    <property type="entry name" value="HIBADH"/>
    <property type="match status" value="1"/>
</dbReference>
<dbReference type="Pfam" id="PF03446">
    <property type="entry name" value="NAD_binding_2"/>
    <property type="match status" value="1"/>
</dbReference>
<dbReference type="Pfam" id="PF14833">
    <property type="entry name" value="NAD_binding_11"/>
    <property type="match status" value="1"/>
</dbReference>
<dbReference type="Proteomes" id="UP000500767">
    <property type="component" value="Chromosome"/>
</dbReference>
<dbReference type="SUPFAM" id="SSF48179">
    <property type="entry name" value="6-phosphogluconate dehydrogenase C-terminal domain-like"/>
    <property type="match status" value="1"/>
</dbReference>
<dbReference type="SUPFAM" id="SSF51735">
    <property type="entry name" value="NAD(P)-binding Rossmann-fold domains"/>
    <property type="match status" value="1"/>
</dbReference>
<keyword evidence="1" id="KW-0560">Oxidoreductase</keyword>
<dbReference type="RefSeq" id="WP_171835446.1">
    <property type="nucleotide sequence ID" value="NZ_CP053708.1"/>
</dbReference>
<dbReference type="GO" id="GO:0016054">
    <property type="term" value="P:organic acid catabolic process"/>
    <property type="evidence" value="ECO:0007669"/>
    <property type="project" value="UniProtKB-ARBA"/>
</dbReference>
<keyword evidence="7" id="KW-1185">Reference proteome</keyword>
<dbReference type="InterPro" id="IPR008927">
    <property type="entry name" value="6-PGluconate_DH-like_C_sf"/>
</dbReference>
<dbReference type="InterPro" id="IPR006115">
    <property type="entry name" value="6PGDH_NADP-bd"/>
</dbReference>
<evidence type="ECO:0000313" key="6">
    <source>
        <dbReference type="EMBL" id="QKE90498.1"/>
    </source>
</evidence>
<dbReference type="AlphaFoldDB" id="A0A6M8HQ77"/>
<evidence type="ECO:0000259" key="5">
    <source>
        <dbReference type="Pfam" id="PF14833"/>
    </source>
</evidence>
<dbReference type="GO" id="GO:0051287">
    <property type="term" value="F:NAD binding"/>
    <property type="evidence" value="ECO:0007669"/>
    <property type="project" value="InterPro"/>
</dbReference>
<accession>A0A6M8HQ77</accession>
<dbReference type="KEGG" id="lck:HN018_11035"/>
<name>A0A6M8HQ77_9PROT</name>
<sequence length="294" mass="30313">MKIGFVGLGPMGAGMARRLLDAGHALSVHNRTASRGDALVEAGARRAATPADAARDADLVFSMLADDPAVESMTLGADGIAEGLAPGAVHVSSSTISVALSGRLAAAHAERNQGYLSATVLGRPPAAASGELFVVVAGDPALQARMAPALEAIGQRIFSVGDDPTRSNLVKLSLNFLIFSTIEQMSEVFALNEKGGIAPATMLEILTGSFFTAPVHRNYGKLIVERSFDPPGGAMTLAAKDTDLLLEAGSALHVALPMGSLVRDRLIASLAKGEAGLDFSAFSRRAREDAGLPD</sequence>
<proteinExistence type="predicted"/>
<dbReference type="InterPro" id="IPR051265">
    <property type="entry name" value="HIBADH-related_NP60_sf"/>
</dbReference>
<evidence type="ECO:0000259" key="4">
    <source>
        <dbReference type="Pfam" id="PF03446"/>
    </source>
</evidence>
<feature type="domain" description="3-hydroxyisobutyrate dehydrogenase-like NAD-binding" evidence="5">
    <location>
        <begin position="169"/>
        <end position="283"/>
    </location>
</feature>
<gene>
    <name evidence="6" type="ORF">HN018_11035</name>
</gene>
<protein>
    <submittedName>
        <fullName evidence="6">NAD(P)-dependent oxidoreductase</fullName>
    </submittedName>
</protein>
<keyword evidence="2" id="KW-0520">NAD</keyword>
<dbReference type="GO" id="GO:0016491">
    <property type="term" value="F:oxidoreductase activity"/>
    <property type="evidence" value="ECO:0007669"/>
    <property type="project" value="UniProtKB-KW"/>
</dbReference>
<dbReference type="InterPro" id="IPR036291">
    <property type="entry name" value="NAD(P)-bd_dom_sf"/>
</dbReference>
<dbReference type="GO" id="GO:0050661">
    <property type="term" value="F:NADP binding"/>
    <property type="evidence" value="ECO:0007669"/>
    <property type="project" value="InterPro"/>
</dbReference>
<evidence type="ECO:0000256" key="3">
    <source>
        <dbReference type="PIRSR" id="PIRSR000103-1"/>
    </source>
</evidence>
<dbReference type="InterPro" id="IPR013328">
    <property type="entry name" value="6PGD_dom2"/>
</dbReference>
<dbReference type="InterPro" id="IPR015815">
    <property type="entry name" value="HIBADH-related"/>
</dbReference>
<reference evidence="6 7" key="1">
    <citation type="journal article" date="2014" name="World J. Microbiol. Biotechnol.">
        <title>Biodiversity and physiological characteristics of Antarctic and Arctic lichens-associated bacteria.</title>
        <authorList>
            <person name="Lee Y.M."/>
            <person name="Kim E.H."/>
            <person name="Lee H.K."/>
            <person name="Hong S.G."/>
        </authorList>
    </citation>
    <scope>NUCLEOTIDE SEQUENCE [LARGE SCALE GENOMIC DNA]</scope>
    <source>
        <strain evidence="6 7">PAMC 26569</strain>
    </source>
</reference>
<dbReference type="PROSITE" id="PS00895">
    <property type="entry name" value="3_HYDROXYISOBUT_DH"/>
    <property type="match status" value="1"/>
</dbReference>
<feature type="domain" description="6-phosphogluconate dehydrogenase NADP-binding" evidence="4">
    <location>
        <begin position="2"/>
        <end position="161"/>
    </location>
</feature>
<dbReference type="PANTHER" id="PTHR43580:SF2">
    <property type="entry name" value="CYTOKINE-LIKE NUCLEAR FACTOR N-PAC"/>
    <property type="match status" value="1"/>
</dbReference>
<dbReference type="PANTHER" id="PTHR43580">
    <property type="entry name" value="OXIDOREDUCTASE GLYR1-RELATED"/>
    <property type="match status" value="1"/>
</dbReference>
<dbReference type="InterPro" id="IPR002204">
    <property type="entry name" value="3-OH-isobutyrate_DH-rel_CS"/>
</dbReference>
<evidence type="ECO:0000313" key="7">
    <source>
        <dbReference type="Proteomes" id="UP000500767"/>
    </source>
</evidence>
<dbReference type="Gene3D" id="1.10.1040.10">
    <property type="entry name" value="N-(1-d-carboxylethyl)-l-norvaline Dehydrogenase, domain 2"/>
    <property type="match status" value="1"/>
</dbReference>
<feature type="active site" evidence="3">
    <location>
        <position position="171"/>
    </location>
</feature>
<evidence type="ECO:0000256" key="2">
    <source>
        <dbReference type="ARBA" id="ARBA00023027"/>
    </source>
</evidence>
<organism evidence="6 7">
    <name type="scientific">Lichenicola cladoniae</name>
    <dbReference type="NCBI Taxonomy" id="1484109"/>
    <lineage>
        <taxon>Bacteria</taxon>
        <taxon>Pseudomonadati</taxon>
        <taxon>Pseudomonadota</taxon>
        <taxon>Alphaproteobacteria</taxon>
        <taxon>Acetobacterales</taxon>
        <taxon>Acetobacteraceae</taxon>
        <taxon>Lichenicola</taxon>
    </lineage>
</organism>
<dbReference type="InterPro" id="IPR029154">
    <property type="entry name" value="HIBADH-like_NADP-bd"/>
</dbReference>